<dbReference type="Pfam" id="PF00300">
    <property type="entry name" value="His_Phos_1"/>
    <property type="match status" value="1"/>
</dbReference>
<sequence length="164" mass="18115">MRRLILMRHAKSDWHQGVEDYERPLNKRGRASCTALAAWLRETGLTPDAALLSSSMRTVETFGRLDLDCEVRTTRALYLAEPDEIVAELREETAQTVLLIGHNPGIGITAGDLVAEAPSHSRFADYPTGATLVAEFDIDAWSELTLGTGRVVHFAIPRELPGME</sequence>
<dbReference type="STRING" id="93684.SAMN05421853_101107"/>
<dbReference type="PANTHER" id="PTHR47623">
    <property type="entry name" value="OS09G0287300 PROTEIN"/>
    <property type="match status" value="1"/>
</dbReference>
<evidence type="ECO:0000313" key="1">
    <source>
        <dbReference type="EMBL" id="SFP97308.1"/>
    </source>
</evidence>
<dbReference type="InterPro" id="IPR013078">
    <property type="entry name" value="His_Pase_superF_clade-1"/>
</dbReference>
<organism evidence="1 2">
    <name type="scientific">Roseivivax halotolerans</name>
    <dbReference type="NCBI Taxonomy" id="93684"/>
    <lineage>
        <taxon>Bacteria</taxon>
        <taxon>Pseudomonadati</taxon>
        <taxon>Pseudomonadota</taxon>
        <taxon>Alphaproteobacteria</taxon>
        <taxon>Rhodobacterales</taxon>
        <taxon>Roseobacteraceae</taxon>
        <taxon>Roseivivax</taxon>
    </lineage>
</organism>
<dbReference type="EMBL" id="FOXV01000001">
    <property type="protein sequence ID" value="SFP97308.1"/>
    <property type="molecule type" value="Genomic_DNA"/>
</dbReference>
<keyword evidence="2" id="KW-1185">Reference proteome</keyword>
<dbReference type="InterPro" id="IPR029033">
    <property type="entry name" value="His_PPase_superfam"/>
</dbReference>
<gene>
    <name evidence="1" type="ORF">SAMN05421853_101107</name>
</gene>
<dbReference type="SUPFAM" id="SSF53254">
    <property type="entry name" value="Phosphoglycerate mutase-like"/>
    <property type="match status" value="1"/>
</dbReference>
<dbReference type="PANTHER" id="PTHR47623:SF1">
    <property type="entry name" value="OS09G0287300 PROTEIN"/>
    <property type="match status" value="1"/>
</dbReference>
<dbReference type="Gene3D" id="3.40.50.1240">
    <property type="entry name" value="Phosphoglycerate mutase-like"/>
    <property type="match status" value="1"/>
</dbReference>
<proteinExistence type="predicted"/>
<dbReference type="Proteomes" id="UP000243106">
    <property type="component" value="Unassembled WGS sequence"/>
</dbReference>
<protein>
    <submittedName>
        <fullName evidence="1">Phosphohistidine phosphatase</fullName>
    </submittedName>
</protein>
<dbReference type="CDD" id="cd07067">
    <property type="entry name" value="HP_PGM_like"/>
    <property type="match status" value="1"/>
</dbReference>
<dbReference type="RefSeq" id="WP_093008846.1">
    <property type="nucleotide sequence ID" value="NZ_FOXV01000001.1"/>
</dbReference>
<name>A0A1I5UQ35_9RHOB</name>
<accession>A0A1I5UQ35</accession>
<dbReference type="AlphaFoldDB" id="A0A1I5UQ35"/>
<evidence type="ECO:0000313" key="2">
    <source>
        <dbReference type="Proteomes" id="UP000243106"/>
    </source>
</evidence>
<reference evidence="2" key="1">
    <citation type="submission" date="2016-10" db="EMBL/GenBank/DDBJ databases">
        <authorList>
            <person name="Varghese N."/>
            <person name="Submissions S."/>
        </authorList>
    </citation>
    <scope>NUCLEOTIDE SEQUENCE [LARGE SCALE GENOMIC DNA]</scope>
    <source>
        <strain evidence="2">JCM 10271</strain>
    </source>
</reference>